<organism evidence="11 12">
    <name type="scientific">Raoultibacter timonensis</name>
    <dbReference type="NCBI Taxonomy" id="1907662"/>
    <lineage>
        <taxon>Bacteria</taxon>
        <taxon>Bacillati</taxon>
        <taxon>Actinomycetota</taxon>
        <taxon>Coriobacteriia</taxon>
        <taxon>Eggerthellales</taxon>
        <taxon>Eggerthellaceae</taxon>
        <taxon>Raoultibacter</taxon>
    </lineage>
</organism>
<protein>
    <submittedName>
        <fullName evidence="11">DMSO reductase subunit A</fullName>
    </submittedName>
</protein>
<keyword evidence="5" id="KW-0732">Signal</keyword>
<dbReference type="EMBL" id="AP025564">
    <property type="protein sequence ID" value="BDE97102.1"/>
    <property type="molecule type" value="Genomic_DNA"/>
</dbReference>
<dbReference type="Pfam" id="PF01568">
    <property type="entry name" value="Molydop_binding"/>
    <property type="match status" value="1"/>
</dbReference>
<dbReference type="InterPro" id="IPR006655">
    <property type="entry name" value="Mopterin_OxRdtase_prok_CS"/>
</dbReference>
<reference evidence="11 12" key="1">
    <citation type="submission" date="2022-01" db="EMBL/GenBank/DDBJ databases">
        <title>Novel bile acid biosynthetic pathways are enriched in the microbiome of centenarians.</title>
        <authorList>
            <person name="Sato Y."/>
            <person name="Atarashi K."/>
            <person name="Plichta R.D."/>
            <person name="Arai Y."/>
            <person name="Sasajima S."/>
            <person name="Kearney M.S."/>
            <person name="Suda W."/>
            <person name="Takeshita K."/>
            <person name="Sasaki T."/>
            <person name="Okamoto S."/>
            <person name="Skelly N.A."/>
            <person name="Okamura Y."/>
            <person name="Vlamakis H."/>
            <person name="Li Y."/>
            <person name="Tanoue T."/>
            <person name="Takei H."/>
            <person name="Nittono H."/>
            <person name="Narushima S."/>
            <person name="Irie J."/>
            <person name="Itoh H."/>
            <person name="Moriya K."/>
            <person name="Sugiura Y."/>
            <person name="Suematsu M."/>
            <person name="Moritoki N."/>
            <person name="Shibata S."/>
            <person name="Littman R.D."/>
            <person name="Fischbach A.M."/>
            <person name="Uwamino Y."/>
            <person name="Inoue T."/>
            <person name="Honda A."/>
            <person name="Hattori M."/>
            <person name="Murai T."/>
            <person name="Xavier J.R."/>
            <person name="Hirose N."/>
            <person name="Honda K."/>
        </authorList>
    </citation>
    <scope>NUCLEOTIDE SEQUENCE [LARGE SCALE GENOMIC DNA]</scope>
    <source>
        <strain evidence="11 12">CE91-St30</strain>
    </source>
</reference>
<dbReference type="PROSITE" id="PS00490">
    <property type="entry name" value="MOLYBDOPTERIN_PROK_2"/>
    <property type="match status" value="1"/>
</dbReference>
<evidence type="ECO:0000256" key="1">
    <source>
        <dbReference type="ARBA" id="ARBA00001942"/>
    </source>
</evidence>
<keyword evidence="7" id="KW-0408">Iron</keyword>
<dbReference type="InterPro" id="IPR009010">
    <property type="entry name" value="Asp_de-COase-like_dom_sf"/>
</dbReference>
<proteinExistence type="inferred from homology"/>
<dbReference type="SUPFAM" id="SSF53706">
    <property type="entry name" value="Formate dehydrogenase/DMSO reductase, domains 1-3"/>
    <property type="match status" value="1"/>
</dbReference>
<comment type="similarity">
    <text evidence="2">Belongs to the prokaryotic molybdopterin-containing oxidoreductase family.</text>
</comment>
<gene>
    <name evidence="11" type="ORF">CE91St30_24350</name>
</gene>
<keyword evidence="12" id="KW-1185">Reference proteome</keyword>
<dbReference type="PANTHER" id="PTHR43742:SF6">
    <property type="entry name" value="OXIDOREDUCTASE YYAE-RELATED"/>
    <property type="match status" value="1"/>
</dbReference>
<sequence length="784" mass="85448">MKQSADHGMPSLSRRTFVAAAAATGAAAVGLAGCSPAAEKEPEKEASPEVVDPYANAQVFYTSCPPECQHHNLKAYVVDGEIVKVESSEMNDCSACARGISRSYMSKDPNRLTVPLLRDGEKGSGSFKEITWDEAFDLIEEKFRDAIETDGVQSICYVTGSGNFGSMHGPVATAFFAHLGGASTTVGSLCCAGTTAAQVPIYGQRFLDTRNQIEKSDYVIVWGNNPSISKQGYFQRFERVIENGGKVVVIDPIFTESASKASEWISPWPGTDAAMALAMIKVVIDEELYDKEYTLAHTCAPCLVDKSTGEPVLEDEADPASFVVFDAAGGEIVRHDKSGVEAALTLDGTSAADAYSTEFELIYAEAAKWDVAAAEAECGVPAADIERLAREYAQADRAMIIQNMGGFMRTENGTNAVATQLYLAALCGHVGHEGDGVSDAGGVNEVKTGAPIEVPKLDNTVPAIPRFRFGEAVLNEDPLKVNVFWSMTGNPMTQWPNTNMVRKGLEKIPFVVTVDQYLTSTALYSDLVLPVAAQFEHEDVLANHRSHWIQLCEKAIDGPGEVKSDFDIFAELAGRFDFGEAFSKPMEEMISNVLEPTGVSYDELVEQKAVDVVGYDYIPYKDGQFLTKSKKAEFWVAAWKKEGFSPIATYVRAEEDARNENELASKYPLFSVQRKTYRSVHSTFNNLEWMDEVCDVQPVILLNEADAESRGIADGDTVVVYNDRGEHRGIAEVGTRIKQGVVGLQNGWWEQQGGSSSYVTNDKWKTLGGTHCCNQTLVEVKKEA</sequence>
<dbReference type="InterPro" id="IPR006656">
    <property type="entry name" value="Mopterin_OxRdtase"/>
</dbReference>
<evidence type="ECO:0000256" key="8">
    <source>
        <dbReference type="ARBA" id="ARBA00023014"/>
    </source>
</evidence>
<feature type="domain" description="Molybdopterin oxidoreductase" evidence="9">
    <location>
        <begin position="111"/>
        <end position="574"/>
    </location>
</feature>
<evidence type="ECO:0000256" key="2">
    <source>
        <dbReference type="ARBA" id="ARBA00010312"/>
    </source>
</evidence>
<name>A0ABN6MGI1_9ACTN</name>
<dbReference type="Gene3D" id="3.40.50.12440">
    <property type="match status" value="1"/>
</dbReference>
<evidence type="ECO:0000256" key="6">
    <source>
        <dbReference type="ARBA" id="ARBA00023002"/>
    </source>
</evidence>
<dbReference type="Pfam" id="PF00384">
    <property type="entry name" value="Molybdopterin"/>
    <property type="match status" value="1"/>
</dbReference>
<evidence type="ECO:0000259" key="9">
    <source>
        <dbReference type="Pfam" id="PF00384"/>
    </source>
</evidence>
<dbReference type="RefSeq" id="WP_244386251.1">
    <property type="nucleotide sequence ID" value="NZ_AP025564.1"/>
</dbReference>
<evidence type="ECO:0000259" key="10">
    <source>
        <dbReference type="Pfam" id="PF01568"/>
    </source>
</evidence>
<accession>A0ABN6MGI1</accession>
<evidence type="ECO:0000256" key="5">
    <source>
        <dbReference type="ARBA" id="ARBA00022729"/>
    </source>
</evidence>
<keyword evidence="6" id="KW-0560">Oxidoreductase</keyword>
<dbReference type="InterPro" id="IPR050612">
    <property type="entry name" value="Prok_Mopterin_Oxidored"/>
</dbReference>
<dbReference type="SUPFAM" id="SSF50692">
    <property type="entry name" value="ADC-like"/>
    <property type="match status" value="1"/>
</dbReference>
<keyword evidence="4" id="KW-0479">Metal-binding</keyword>
<dbReference type="PROSITE" id="PS51318">
    <property type="entry name" value="TAT"/>
    <property type="match status" value="1"/>
</dbReference>
<dbReference type="Proteomes" id="UP001320544">
    <property type="component" value="Chromosome"/>
</dbReference>
<keyword evidence="3" id="KW-0500">Molybdenum</keyword>
<dbReference type="PROSITE" id="PS51257">
    <property type="entry name" value="PROKAR_LIPOPROTEIN"/>
    <property type="match status" value="1"/>
</dbReference>
<comment type="cofactor">
    <cofactor evidence="1">
        <name>Mo-bis(molybdopterin guanine dinucleotide)</name>
        <dbReference type="ChEBI" id="CHEBI:60539"/>
    </cofactor>
</comment>
<feature type="domain" description="Molybdopterin dinucleotide-binding" evidence="10">
    <location>
        <begin position="672"/>
        <end position="775"/>
    </location>
</feature>
<dbReference type="Gene3D" id="3.40.50.740">
    <property type="match status" value="1"/>
</dbReference>
<keyword evidence="8" id="KW-0411">Iron-sulfur</keyword>
<evidence type="ECO:0000313" key="11">
    <source>
        <dbReference type="EMBL" id="BDE97102.1"/>
    </source>
</evidence>
<dbReference type="InterPro" id="IPR006311">
    <property type="entry name" value="TAT_signal"/>
</dbReference>
<evidence type="ECO:0000313" key="12">
    <source>
        <dbReference type="Proteomes" id="UP001320544"/>
    </source>
</evidence>
<evidence type="ECO:0000256" key="4">
    <source>
        <dbReference type="ARBA" id="ARBA00022723"/>
    </source>
</evidence>
<evidence type="ECO:0000256" key="7">
    <source>
        <dbReference type="ARBA" id="ARBA00023004"/>
    </source>
</evidence>
<dbReference type="Gene3D" id="3.40.228.10">
    <property type="entry name" value="Dimethylsulfoxide Reductase, domain 2"/>
    <property type="match status" value="1"/>
</dbReference>
<evidence type="ECO:0000256" key="3">
    <source>
        <dbReference type="ARBA" id="ARBA00022505"/>
    </source>
</evidence>
<dbReference type="PANTHER" id="PTHR43742">
    <property type="entry name" value="TRIMETHYLAMINE-N-OXIDE REDUCTASE"/>
    <property type="match status" value="1"/>
</dbReference>
<dbReference type="Gene3D" id="2.40.40.20">
    <property type="match status" value="1"/>
</dbReference>
<dbReference type="InterPro" id="IPR006657">
    <property type="entry name" value="MoPterin_dinucl-bd_dom"/>
</dbReference>